<dbReference type="Proteomes" id="UP000308744">
    <property type="component" value="Unassembled WGS sequence"/>
</dbReference>
<evidence type="ECO:0000313" key="1">
    <source>
        <dbReference type="EMBL" id="TKI71907.1"/>
    </source>
</evidence>
<name>A0A4U2ZBV4_9BACI</name>
<gene>
    <name evidence="1" type="ORF">FC756_03685</name>
</gene>
<protein>
    <submittedName>
        <fullName evidence="1">Uncharacterized protein</fullName>
    </submittedName>
</protein>
<dbReference type="RefSeq" id="WP_107894753.1">
    <property type="nucleotide sequence ID" value="NZ_PYWM01000005.1"/>
</dbReference>
<organism evidence="1 2">
    <name type="scientific">Lysinibacillus mangiferihumi</name>
    <dbReference type="NCBI Taxonomy" id="1130819"/>
    <lineage>
        <taxon>Bacteria</taxon>
        <taxon>Bacillati</taxon>
        <taxon>Bacillota</taxon>
        <taxon>Bacilli</taxon>
        <taxon>Bacillales</taxon>
        <taxon>Bacillaceae</taxon>
        <taxon>Lysinibacillus</taxon>
    </lineage>
</organism>
<evidence type="ECO:0000313" key="2">
    <source>
        <dbReference type="Proteomes" id="UP000308744"/>
    </source>
</evidence>
<accession>A0A4U2ZBV4</accession>
<keyword evidence="2" id="KW-1185">Reference proteome</keyword>
<sequence>MRLPKGITGFINDIEETIDGQQFKKICYEVLREAEGEVLKWECPLYPHNYFKVHILLKGELFYILLNEYYPYLAFVKKWDGNGMDFTDLPTLTRGFNEYYTVLTKKVLNLPFSKNEHDLEEIELRQVAYWQPYSIGDVIFNCWD</sequence>
<dbReference type="AlphaFoldDB" id="A0A4U2ZBV4"/>
<reference evidence="1 2" key="1">
    <citation type="submission" date="2019-04" db="EMBL/GenBank/DDBJ databases">
        <title>Lysinibacillus genome sequencing.</title>
        <authorList>
            <person name="Dunlap C."/>
        </authorList>
    </citation>
    <scope>NUCLEOTIDE SEQUENCE [LARGE SCALE GENOMIC DNA]</scope>
    <source>
        <strain evidence="1 2">CCTCC AB 2010389</strain>
    </source>
</reference>
<comment type="caution">
    <text evidence="1">The sequence shown here is derived from an EMBL/GenBank/DDBJ whole genome shotgun (WGS) entry which is preliminary data.</text>
</comment>
<dbReference type="EMBL" id="SZPU01000012">
    <property type="protein sequence ID" value="TKI71907.1"/>
    <property type="molecule type" value="Genomic_DNA"/>
</dbReference>
<proteinExistence type="predicted"/>